<feature type="transmembrane region" description="Helical" evidence="1">
    <location>
        <begin position="143"/>
        <end position="162"/>
    </location>
</feature>
<feature type="transmembrane region" description="Helical" evidence="1">
    <location>
        <begin position="12"/>
        <end position="33"/>
    </location>
</feature>
<evidence type="ECO:0000256" key="1">
    <source>
        <dbReference type="SAM" id="Phobius"/>
    </source>
</evidence>
<organism evidence="2 3">
    <name type="scientific">Cryptosporangium minutisporangium</name>
    <dbReference type="NCBI Taxonomy" id="113569"/>
    <lineage>
        <taxon>Bacteria</taxon>
        <taxon>Bacillati</taxon>
        <taxon>Actinomycetota</taxon>
        <taxon>Actinomycetes</taxon>
        <taxon>Cryptosporangiales</taxon>
        <taxon>Cryptosporangiaceae</taxon>
        <taxon>Cryptosporangium</taxon>
    </lineage>
</organism>
<sequence>MELSTRLRLRRATEEGTAAAIYGLILSAAVLTASHSATAWQTSVVVVGTLVIYWSAERYARVVAERLHSDRRPSWSHIRRQVTEGWELVTASYLPLACLLLLRATGMELRTAILWSLGCATALLGLAGWEMGRSGQLSRWERAVSAAVAALFGLATVALKLLTH</sequence>
<proteinExistence type="predicted"/>
<comment type="caution">
    <text evidence="2">The sequence shown here is derived from an EMBL/GenBank/DDBJ whole genome shotgun (WGS) entry which is preliminary data.</text>
</comment>
<evidence type="ECO:0000313" key="2">
    <source>
        <dbReference type="EMBL" id="GAA3388302.1"/>
    </source>
</evidence>
<dbReference type="EMBL" id="BAAAYN010000023">
    <property type="protein sequence ID" value="GAA3388302.1"/>
    <property type="molecule type" value="Genomic_DNA"/>
</dbReference>
<accession>A0ABP6SXY9</accession>
<name>A0ABP6SXY9_9ACTN</name>
<evidence type="ECO:0000313" key="3">
    <source>
        <dbReference type="Proteomes" id="UP001501676"/>
    </source>
</evidence>
<dbReference type="Proteomes" id="UP001501676">
    <property type="component" value="Unassembled WGS sequence"/>
</dbReference>
<keyword evidence="1" id="KW-0812">Transmembrane</keyword>
<keyword evidence="3" id="KW-1185">Reference proteome</keyword>
<keyword evidence="1" id="KW-1133">Transmembrane helix</keyword>
<gene>
    <name evidence="2" type="ORF">GCM10020369_33950</name>
</gene>
<reference evidence="3" key="1">
    <citation type="journal article" date="2019" name="Int. J. Syst. Evol. Microbiol.">
        <title>The Global Catalogue of Microorganisms (GCM) 10K type strain sequencing project: providing services to taxonomists for standard genome sequencing and annotation.</title>
        <authorList>
            <consortium name="The Broad Institute Genomics Platform"/>
            <consortium name="The Broad Institute Genome Sequencing Center for Infectious Disease"/>
            <person name="Wu L."/>
            <person name="Ma J."/>
        </authorList>
    </citation>
    <scope>NUCLEOTIDE SEQUENCE [LARGE SCALE GENOMIC DNA]</scope>
    <source>
        <strain evidence="3">JCM 9458</strain>
    </source>
</reference>
<protein>
    <recommendedName>
        <fullName evidence="4">Integral membrane protein</fullName>
    </recommendedName>
</protein>
<feature type="transmembrane region" description="Helical" evidence="1">
    <location>
        <begin position="39"/>
        <end position="56"/>
    </location>
</feature>
<feature type="transmembrane region" description="Helical" evidence="1">
    <location>
        <begin position="112"/>
        <end position="131"/>
    </location>
</feature>
<evidence type="ECO:0008006" key="4">
    <source>
        <dbReference type="Google" id="ProtNLM"/>
    </source>
</evidence>
<keyword evidence="1" id="KW-0472">Membrane</keyword>